<dbReference type="PANTHER" id="PTHR43537:SF49">
    <property type="entry name" value="TRANSCRIPTIONAL REGULATORY PROTEIN"/>
    <property type="match status" value="1"/>
</dbReference>
<evidence type="ECO:0000259" key="5">
    <source>
        <dbReference type="PROSITE" id="PS50949"/>
    </source>
</evidence>
<dbReference type="InterPro" id="IPR008920">
    <property type="entry name" value="TF_FadR/GntR_C"/>
</dbReference>
<dbReference type="PROSITE" id="PS50949">
    <property type="entry name" value="HTH_GNTR"/>
    <property type="match status" value="1"/>
</dbReference>
<accession>A0ABV5UJK1</accession>
<dbReference type="PANTHER" id="PTHR43537">
    <property type="entry name" value="TRANSCRIPTIONAL REGULATOR, GNTR FAMILY"/>
    <property type="match status" value="1"/>
</dbReference>
<dbReference type="Gene3D" id="1.20.120.530">
    <property type="entry name" value="GntR ligand-binding domain-like"/>
    <property type="match status" value="1"/>
</dbReference>
<evidence type="ECO:0000256" key="4">
    <source>
        <dbReference type="SAM" id="MobiDB-lite"/>
    </source>
</evidence>
<name>A0ABV5UJK1_9MICC</name>
<dbReference type="InterPro" id="IPR011711">
    <property type="entry name" value="GntR_C"/>
</dbReference>
<feature type="compositionally biased region" description="Basic and acidic residues" evidence="4">
    <location>
        <begin position="1"/>
        <end position="11"/>
    </location>
</feature>
<dbReference type="CDD" id="cd07377">
    <property type="entry name" value="WHTH_GntR"/>
    <property type="match status" value="1"/>
</dbReference>
<dbReference type="SUPFAM" id="SSF46785">
    <property type="entry name" value="Winged helix' DNA-binding domain"/>
    <property type="match status" value="1"/>
</dbReference>
<feature type="domain" description="HTH gntR-type" evidence="5">
    <location>
        <begin position="33"/>
        <end position="100"/>
    </location>
</feature>
<evidence type="ECO:0000256" key="2">
    <source>
        <dbReference type="ARBA" id="ARBA00023125"/>
    </source>
</evidence>
<reference evidence="6 7" key="1">
    <citation type="submission" date="2024-09" db="EMBL/GenBank/DDBJ databases">
        <authorList>
            <person name="Sun Q."/>
            <person name="Mori K."/>
        </authorList>
    </citation>
    <scope>NUCLEOTIDE SEQUENCE [LARGE SCALE GENOMIC DNA]</scope>
    <source>
        <strain evidence="6 7">JCM 13519</strain>
    </source>
</reference>
<dbReference type="SMART" id="SM00345">
    <property type="entry name" value="HTH_GNTR"/>
    <property type="match status" value="1"/>
</dbReference>
<feature type="region of interest" description="Disordered" evidence="4">
    <location>
        <begin position="1"/>
        <end position="21"/>
    </location>
</feature>
<dbReference type="InterPro" id="IPR000524">
    <property type="entry name" value="Tscrpt_reg_HTH_GntR"/>
</dbReference>
<proteinExistence type="predicted"/>
<keyword evidence="3" id="KW-0804">Transcription</keyword>
<dbReference type="EMBL" id="JBHMBH010000006">
    <property type="protein sequence ID" value="MFB9712710.1"/>
    <property type="molecule type" value="Genomic_DNA"/>
</dbReference>
<keyword evidence="1" id="KW-0805">Transcription regulation</keyword>
<evidence type="ECO:0000313" key="6">
    <source>
        <dbReference type="EMBL" id="MFB9712710.1"/>
    </source>
</evidence>
<dbReference type="SMART" id="SM00895">
    <property type="entry name" value="FCD"/>
    <property type="match status" value="1"/>
</dbReference>
<evidence type="ECO:0000313" key="7">
    <source>
        <dbReference type="Proteomes" id="UP001589536"/>
    </source>
</evidence>
<dbReference type="InterPro" id="IPR036388">
    <property type="entry name" value="WH-like_DNA-bd_sf"/>
</dbReference>
<gene>
    <name evidence="6" type="ORF">ACFFPI_00875</name>
</gene>
<protein>
    <submittedName>
        <fullName evidence="6">GntR family transcriptional regulator</fullName>
    </submittedName>
</protein>
<sequence length="241" mass="26745">MTHSERTESTEPRTPADPAANSLRSFLVAPEHGSMTDAVTDALREAILSGVLAPPAWLREDDLAQTLCVSRTPVREALRRLSDEGLTQRVANRGTVVAQMSIDEILAVYAVRESLEGLAARTAAIRRPAGLVDALTAVHREMEGQVSDSRRLAELNLQFHRLIRDASGNPYLERFLTQVEHAVRRFGRTTYDSEGRSVESLKEHYAILEAIAAGDADRAEEQAVAHMRRAREVRVKQMLAR</sequence>
<dbReference type="RefSeq" id="WP_345049784.1">
    <property type="nucleotide sequence ID" value="NZ_BAABED010000001.1"/>
</dbReference>
<keyword evidence="7" id="KW-1185">Reference proteome</keyword>
<evidence type="ECO:0000256" key="3">
    <source>
        <dbReference type="ARBA" id="ARBA00023163"/>
    </source>
</evidence>
<organism evidence="6 7">
    <name type="scientific">Arthrobacter methylotrophus</name>
    <dbReference type="NCBI Taxonomy" id="121291"/>
    <lineage>
        <taxon>Bacteria</taxon>
        <taxon>Bacillati</taxon>
        <taxon>Actinomycetota</taxon>
        <taxon>Actinomycetes</taxon>
        <taxon>Micrococcales</taxon>
        <taxon>Micrococcaceae</taxon>
        <taxon>Arthrobacter</taxon>
    </lineage>
</organism>
<dbReference type="Gene3D" id="1.10.10.10">
    <property type="entry name" value="Winged helix-like DNA-binding domain superfamily/Winged helix DNA-binding domain"/>
    <property type="match status" value="1"/>
</dbReference>
<dbReference type="Pfam" id="PF07729">
    <property type="entry name" value="FCD"/>
    <property type="match status" value="1"/>
</dbReference>
<dbReference type="Pfam" id="PF00392">
    <property type="entry name" value="GntR"/>
    <property type="match status" value="1"/>
</dbReference>
<evidence type="ECO:0000256" key="1">
    <source>
        <dbReference type="ARBA" id="ARBA00023015"/>
    </source>
</evidence>
<comment type="caution">
    <text evidence="6">The sequence shown here is derived from an EMBL/GenBank/DDBJ whole genome shotgun (WGS) entry which is preliminary data.</text>
</comment>
<dbReference type="InterPro" id="IPR036390">
    <property type="entry name" value="WH_DNA-bd_sf"/>
</dbReference>
<dbReference type="Proteomes" id="UP001589536">
    <property type="component" value="Unassembled WGS sequence"/>
</dbReference>
<dbReference type="SUPFAM" id="SSF48008">
    <property type="entry name" value="GntR ligand-binding domain-like"/>
    <property type="match status" value="1"/>
</dbReference>
<keyword evidence="2" id="KW-0238">DNA-binding</keyword>